<reference evidence="2" key="1">
    <citation type="journal article" date="2015" name="Genome Announc.">
        <title>Genome sequence of the AIDS-associated pathogen Penicillium marneffei (ATCC18224) and its near taxonomic relative Talaromyces stipitatus (ATCC10500).</title>
        <authorList>
            <person name="Nierman W.C."/>
            <person name="Fedorova-Abrams N.D."/>
            <person name="Andrianopoulos A."/>
        </authorList>
    </citation>
    <scope>NUCLEOTIDE SEQUENCE [LARGE SCALE GENOMIC DNA]</scope>
    <source>
        <strain evidence="2">ATCC 10500 / CBS 375.48 / QM 6759 / NRRL 1006</strain>
    </source>
</reference>
<dbReference type="FunCoup" id="B8LW64">
    <property type="interactions" value="152"/>
</dbReference>
<protein>
    <submittedName>
        <fullName evidence="1">F1F0 ATP synthase assembly protein Atp10, putative</fullName>
    </submittedName>
</protein>
<name>B8LW64_TALSN</name>
<gene>
    <name evidence="1" type="ORF">TSTA_074710</name>
</gene>
<dbReference type="InterPro" id="IPR007849">
    <property type="entry name" value="ATP10"/>
</dbReference>
<sequence length="318" mass="36520">MLAIETRFFSILRESRCLRCQTQAVWTSVRNKSTASAPKDKQENVQPIELDRPIGLPYPPLPGQNTGIDHRSLSERRDDFVDYQKHLQRRKELAAHLAKPYFREWTNLKYNEGKTFRSNPRLFKHDKALFFPNLYGITLASPSKPKDTTDIIKGKISVVNLFSSLWAEQQVATFTKLENNPQLHEMLAASPSTTQLVDINLEENRLKAWLVRVFMGNLRRKLPREQHERYFLVQKGMTDAIKQAIGMLNSKVGYVYLVDDYGHIRWAGSGSADQSEKDYLNAGLLRLVEEKKKRLDDISGASATSSLKRRIVTTPKET</sequence>
<dbReference type="OrthoDB" id="17089at2759"/>
<dbReference type="Proteomes" id="UP000001745">
    <property type="component" value="Unassembled WGS sequence"/>
</dbReference>
<dbReference type="GeneID" id="8100205"/>
<evidence type="ECO:0000313" key="2">
    <source>
        <dbReference type="Proteomes" id="UP000001745"/>
    </source>
</evidence>
<dbReference type="VEuPathDB" id="FungiDB:TSTA_074710"/>
<accession>B8LW64</accession>
<dbReference type="PANTHER" id="PTHR28106">
    <property type="entry name" value="MITOCHONDRIAL ATPASE COMPLEX SUBUNIT ATP10"/>
    <property type="match status" value="1"/>
</dbReference>
<dbReference type="HOGENOM" id="CLU_047290_1_0_1"/>
<dbReference type="AlphaFoldDB" id="B8LW64"/>
<dbReference type="PANTHER" id="PTHR28106:SF1">
    <property type="entry name" value="MITOCHONDRIAL ATPASE COMPLEX SUBUNIT ATP10"/>
    <property type="match status" value="1"/>
</dbReference>
<dbReference type="RefSeq" id="XP_002341479.1">
    <property type="nucleotide sequence ID" value="XM_002341438.1"/>
</dbReference>
<dbReference type="GO" id="GO:0005743">
    <property type="term" value="C:mitochondrial inner membrane"/>
    <property type="evidence" value="ECO:0007669"/>
    <property type="project" value="TreeGrafter"/>
</dbReference>
<keyword evidence="2" id="KW-1185">Reference proteome</keyword>
<organism evidence="1 2">
    <name type="scientific">Talaromyces stipitatus (strain ATCC 10500 / CBS 375.48 / QM 6759 / NRRL 1006)</name>
    <name type="common">Penicillium stipitatum</name>
    <dbReference type="NCBI Taxonomy" id="441959"/>
    <lineage>
        <taxon>Eukaryota</taxon>
        <taxon>Fungi</taxon>
        <taxon>Dikarya</taxon>
        <taxon>Ascomycota</taxon>
        <taxon>Pezizomycotina</taxon>
        <taxon>Eurotiomycetes</taxon>
        <taxon>Eurotiomycetidae</taxon>
        <taxon>Eurotiales</taxon>
        <taxon>Trichocomaceae</taxon>
        <taxon>Talaromyces</taxon>
        <taxon>Talaromyces sect. Talaromyces</taxon>
    </lineage>
</organism>
<evidence type="ECO:0000313" key="1">
    <source>
        <dbReference type="EMBL" id="EED24092.1"/>
    </source>
</evidence>
<dbReference type="STRING" id="441959.B8LW64"/>
<dbReference type="EMBL" id="EQ962652">
    <property type="protein sequence ID" value="EED24092.1"/>
    <property type="molecule type" value="Genomic_DNA"/>
</dbReference>
<dbReference type="PhylomeDB" id="B8LW64"/>
<proteinExistence type="predicted"/>
<dbReference type="InParanoid" id="B8LW64"/>
<dbReference type="GO" id="GO:0033615">
    <property type="term" value="P:mitochondrial proton-transporting ATP synthase complex assembly"/>
    <property type="evidence" value="ECO:0007669"/>
    <property type="project" value="TreeGrafter"/>
</dbReference>
<dbReference type="Pfam" id="PF05176">
    <property type="entry name" value="ATP-synt_10"/>
    <property type="match status" value="1"/>
</dbReference>
<dbReference type="OMA" id="YFPNFHG"/>
<dbReference type="eggNOG" id="KOG4614">
    <property type="taxonomic scope" value="Eukaryota"/>
</dbReference>